<dbReference type="GO" id="GO:0016655">
    <property type="term" value="F:oxidoreductase activity, acting on NAD(P)H, quinone or similar compound as acceptor"/>
    <property type="evidence" value="ECO:0007669"/>
    <property type="project" value="InterPro"/>
</dbReference>
<feature type="binding site" evidence="6">
    <location>
        <begin position="15"/>
        <end position="17"/>
    </location>
    <ligand>
        <name>FMN</name>
        <dbReference type="ChEBI" id="CHEBI:58210"/>
    </ligand>
</feature>
<dbReference type="KEGG" id="ado:A6F68_02730"/>
<feature type="domain" description="Flavodoxin-like fold" evidence="7">
    <location>
        <begin position="1"/>
        <end position="183"/>
    </location>
</feature>
<comment type="function">
    <text evidence="6">Also exhibits azoreductase activity. Catalyzes the reductive cleavage of the azo bond in aromatic azo compounds to the corresponding amines.</text>
</comment>
<keyword evidence="9" id="KW-1185">Reference proteome</keyword>
<evidence type="ECO:0000256" key="1">
    <source>
        <dbReference type="ARBA" id="ARBA00022630"/>
    </source>
</evidence>
<keyword evidence="4 6" id="KW-0520">NAD</keyword>
<protein>
    <recommendedName>
        <fullName evidence="6">FMN dependent NADH:quinone oxidoreductase</fullName>
        <ecNumber evidence="6">1.6.5.-</ecNumber>
    </recommendedName>
    <alternativeName>
        <fullName evidence="6">Azo-dye reductase</fullName>
    </alternativeName>
    <alternativeName>
        <fullName evidence="6">FMN-dependent NADH-azo compound oxidoreductase</fullName>
    </alternativeName>
    <alternativeName>
        <fullName evidence="6">FMN-dependent NADH-azoreductase</fullName>
        <ecNumber evidence="6">1.7.1.17</ecNumber>
    </alternativeName>
</protein>
<evidence type="ECO:0000256" key="2">
    <source>
        <dbReference type="ARBA" id="ARBA00022643"/>
    </source>
</evidence>
<evidence type="ECO:0000313" key="9">
    <source>
        <dbReference type="Proteomes" id="UP000092932"/>
    </source>
</evidence>
<dbReference type="InterPro" id="IPR050104">
    <property type="entry name" value="FMN-dep_NADH:Q_OxRdtase_AzoR1"/>
</dbReference>
<dbReference type="EMBL" id="CP016591">
    <property type="protein sequence ID" value="ANY21220.1"/>
    <property type="molecule type" value="Genomic_DNA"/>
</dbReference>
<comment type="catalytic activity">
    <reaction evidence="5">
        <text>N,N-dimethyl-1,4-phenylenediamine + anthranilate + 2 NAD(+) = 2-(4-dimethylaminophenyl)diazenylbenzoate + 2 NADH + 2 H(+)</text>
        <dbReference type="Rhea" id="RHEA:55872"/>
        <dbReference type="ChEBI" id="CHEBI:15378"/>
        <dbReference type="ChEBI" id="CHEBI:15783"/>
        <dbReference type="ChEBI" id="CHEBI:16567"/>
        <dbReference type="ChEBI" id="CHEBI:57540"/>
        <dbReference type="ChEBI" id="CHEBI:57945"/>
        <dbReference type="ChEBI" id="CHEBI:71579"/>
        <dbReference type="EC" id="1.7.1.17"/>
    </reaction>
    <physiologicalReaction direction="right-to-left" evidence="5">
        <dbReference type="Rhea" id="RHEA:55874"/>
    </physiologicalReaction>
</comment>
<name>A0A1B2AGF6_9SPHN</name>
<dbReference type="RefSeq" id="WP_067681185.1">
    <property type="nucleotide sequence ID" value="NZ_CP016591.1"/>
</dbReference>
<evidence type="ECO:0000256" key="5">
    <source>
        <dbReference type="ARBA" id="ARBA00048542"/>
    </source>
</evidence>
<reference evidence="8 9" key="1">
    <citation type="submission" date="2016-07" db="EMBL/GenBank/DDBJ databases">
        <title>Complete genome sequence of Altererythrobacter dongtanensis KCTC 22672, a type strain with esterase isolated from tidal flat.</title>
        <authorList>
            <person name="Cheng H."/>
            <person name="Wu Y.-H."/>
            <person name="Zhou P."/>
            <person name="Huo Y.-Y."/>
            <person name="Wang C.-S."/>
            <person name="Xu X.-W."/>
        </authorList>
    </citation>
    <scope>NUCLEOTIDE SEQUENCE [LARGE SCALE GENOMIC DNA]</scope>
    <source>
        <strain evidence="8 9">KCTC 22672</strain>
    </source>
</reference>
<comment type="catalytic activity">
    <reaction evidence="6">
        <text>2 a quinone + NADH + H(+) = 2 a 1,4-benzosemiquinone + NAD(+)</text>
        <dbReference type="Rhea" id="RHEA:65952"/>
        <dbReference type="ChEBI" id="CHEBI:15378"/>
        <dbReference type="ChEBI" id="CHEBI:57540"/>
        <dbReference type="ChEBI" id="CHEBI:57945"/>
        <dbReference type="ChEBI" id="CHEBI:132124"/>
        <dbReference type="ChEBI" id="CHEBI:134225"/>
    </reaction>
</comment>
<evidence type="ECO:0000256" key="3">
    <source>
        <dbReference type="ARBA" id="ARBA00023002"/>
    </source>
</evidence>
<dbReference type="InterPro" id="IPR023048">
    <property type="entry name" value="NADH:quinone_OxRdtase_FMN_depd"/>
</dbReference>
<dbReference type="Proteomes" id="UP000092932">
    <property type="component" value="Chromosome"/>
</dbReference>
<comment type="caution">
    <text evidence="6">Lacks conserved residue(s) required for the propagation of feature annotation.</text>
</comment>
<comment type="cofactor">
    <cofactor evidence="6">
        <name>FMN</name>
        <dbReference type="ChEBI" id="CHEBI:58210"/>
    </cofactor>
    <text evidence="6">Binds 1 FMN per subunit.</text>
</comment>
<dbReference type="PATRIC" id="fig|692370.5.peg.2739"/>
<dbReference type="InterPro" id="IPR003680">
    <property type="entry name" value="Flavodoxin_fold"/>
</dbReference>
<comment type="similarity">
    <text evidence="6">Belongs to the azoreductase type 1 family.</text>
</comment>
<evidence type="ECO:0000256" key="4">
    <source>
        <dbReference type="ARBA" id="ARBA00023027"/>
    </source>
</evidence>
<dbReference type="GO" id="GO:0016652">
    <property type="term" value="F:oxidoreductase activity, acting on NAD(P)H as acceptor"/>
    <property type="evidence" value="ECO:0007669"/>
    <property type="project" value="UniProtKB-UniRule"/>
</dbReference>
<evidence type="ECO:0000259" key="7">
    <source>
        <dbReference type="Pfam" id="PF02525"/>
    </source>
</evidence>
<dbReference type="GO" id="GO:0009055">
    <property type="term" value="F:electron transfer activity"/>
    <property type="evidence" value="ECO:0007669"/>
    <property type="project" value="UniProtKB-UniRule"/>
</dbReference>
<keyword evidence="3 6" id="KW-0560">Oxidoreductase</keyword>
<dbReference type="Pfam" id="PF02525">
    <property type="entry name" value="Flavodoxin_2"/>
    <property type="match status" value="1"/>
</dbReference>
<keyword evidence="1 6" id="KW-0285">Flavoprotein</keyword>
<dbReference type="Gene3D" id="3.40.50.360">
    <property type="match status" value="1"/>
</dbReference>
<evidence type="ECO:0000313" key="8">
    <source>
        <dbReference type="EMBL" id="ANY21220.1"/>
    </source>
</evidence>
<dbReference type="PANTHER" id="PTHR43741">
    <property type="entry name" value="FMN-DEPENDENT NADH-AZOREDUCTASE 1"/>
    <property type="match status" value="1"/>
</dbReference>
<gene>
    <name evidence="8" type="primary">azoR1</name>
    <name evidence="6" type="synonym">azoR</name>
    <name evidence="8" type="ORF">A6F68_02730</name>
</gene>
<dbReference type="AlphaFoldDB" id="A0A1B2AGF6"/>
<dbReference type="GO" id="GO:0010181">
    <property type="term" value="F:FMN binding"/>
    <property type="evidence" value="ECO:0007669"/>
    <property type="project" value="UniProtKB-UniRule"/>
</dbReference>
<feature type="binding site" evidence="6">
    <location>
        <position position="9"/>
    </location>
    <ligand>
        <name>FMN</name>
        <dbReference type="ChEBI" id="CHEBI:58210"/>
    </ligand>
</feature>
<dbReference type="HAMAP" id="MF_01216">
    <property type="entry name" value="Azoreductase_type1"/>
    <property type="match status" value="1"/>
</dbReference>
<keyword evidence="2 6" id="KW-0288">FMN</keyword>
<dbReference type="EC" id="1.6.5.-" evidence="6"/>
<comment type="function">
    <text evidence="6">Quinone reductase that provides resistance to thiol-specific stress caused by electrophilic quinones.</text>
</comment>
<dbReference type="InterPro" id="IPR029039">
    <property type="entry name" value="Flavoprotein-like_sf"/>
</dbReference>
<accession>A0A1B2AGF6</accession>
<dbReference type="PANTHER" id="PTHR43741:SF4">
    <property type="entry name" value="FMN-DEPENDENT NADH:QUINONE OXIDOREDUCTASE"/>
    <property type="match status" value="1"/>
</dbReference>
<dbReference type="OrthoDB" id="9787136at2"/>
<feature type="binding site" evidence="6">
    <location>
        <begin position="79"/>
        <end position="82"/>
    </location>
    <ligand>
        <name>FMN</name>
        <dbReference type="ChEBI" id="CHEBI:58210"/>
    </ligand>
</feature>
<dbReference type="SUPFAM" id="SSF52218">
    <property type="entry name" value="Flavoproteins"/>
    <property type="match status" value="1"/>
</dbReference>
<evidence type="ECO:0000256" key="6">
    <source>
        <dbReference type="HAMAP-Rule" id="MF_01216"/>
    </source>
</evidence>
<dbReference type="EC" id="1.7.1.17" evidence="6"/>
<dbReference type="STRING" id="692370.A6F68_02730"/>
<proteinExistence type="inferred from homology"/>
<sequence>MNILHLDSSITGDNSASRALSAAIVRELTDADPSASVTYRDLVAQPLDHLTLPGFATPQSAQALSEFKAADVVVIGAPMYNFTIPSQLKAWIDRVLVAGETFRYTESGPEGLAGDKTVIVALARGGLYGEGTAQRSIEHAERYLADALAFIGITEPRFVIAEGLALGDEARDAALASAHEAVRRIGAACPVA</sequence>
<comment type="subunit">
    <text evidence="6">Homodimer.</text>
</comment>
<organism evidence="8 9">
    <name type="scientific">Tsuneonella dongtanensis</name>
    <dbReference type="NCBI Taxonomy" id="692370"/>
    <lineage>
        <taxon>Bacteria</taxon>
        <taxon>Pseudomonadati</taxon>
        <taxon>Pseudomonadota</taxon>
        <taxon>Alphaproteobacteria</taxon>
        <taxon>Sphingomonadales</taxon>
        <taxon>Erythrobacteraceae</taxon>
        <taxon>Tsuneonella</taxon>
    </lineage>
</organism>